<protein>
    <submittedName>
        <fullName evidence="1">Uncharacterized protein</fullName>
    </submittedName>
</protein>
<evidence type="ECO:0000313" key="1">
    <source>
        <dbReference type="EMBL" id="KAK7338373.1"/>
    </source>
</evidence>
<gene>
    <name evidence="1" type="ORF">VNO77_18980</name>
</gene>
<dbReference type="AlphaFoldDB" id="A0AAN9QP68"/>
<dbReference type="EMBL" id="JAYMYQ010000004">
    <property type="protein sequence ID" value="KAK7338373.1"/>
    <property type="molecule type" value="Genomic_DNA"/>
</dbReference>
<organism evidence="1 2">
    <name type="scientific">Canavalia gladiata</name>
    <name type="common">Sword bean</name>
    <name type="synonym">Dolichos gladiatus</name>
    <dbReference type="NCBI Taxonomy" id="3824"/>
    <lineage>
        <taxon>Eukaryota</taxon>
        <taxon>Viridiplantae</taxon>
        <taxon>Streptophyta</taxon>
        <taxon>Embryophyta</taxon>
        <taxon>Tracheophyta</taxon>
        <taxon>Spermatophyta</taxon>
        <taxon>Magnoliopsida</taxon>
        <taxon>eudicotyledons</taxon>
        <taxon>Gunneridae</taxon>
        <taxon>Pentapetalae</taxon>
        <taxon>rosids</taxon>
        <taxon>fabids</taxon>
        <taxon>Fabales</taxon>
        <taxon>Fabaceae</taxon>
        <taxon>Papilionoideae</taxon>
        <taxon>50 kb inversion clade</taxon>
        <taxon>NPAAA clade</taxon>
        <taxon>indigoferoid/millettioid clade</taxon>
        <taxon>Phaseoleae</taxon>
        <taxon>Canavalia</taxon>
    </lineage>
</organism>
<accession>A0AAN9QP68</accession>
<keyword evidence="2" id="KW-1185">Reference proteome</keyword>
<comment type="caution">
    <text evidence="1">The sequence shown here is derived from an EMBL/GenBank/DDBJ whole genome shotgun (WGS) entry which is preliminary data.</text>
</comment>
<sequence length="320" mass="36198">MGHNALKSKRRVPALYICKLQHSLCHLEGQGLRFICLQDHPKLLITKGPTFLLKAHQNATPQYQELASCTICRDLLFEDDNGTSSCSLRGLHQLHASVSMTCLIIWSSTLKAYKFWLMFATSEDHAGVVQEPHEYAKVSEFTSCLENMLSPLKEKEIKRVQDSGPDLVVILRAIAITGVMLWLEDPLRPLPFFSSKGSAHLLGRLNHEGISRIQHVQLVTLRVLKIFLSSSLDSLYAHCIMSLPRVVLREEFTYKVGWIIITALDRIWFMRLDHYTQKKCARSWLEPSKAIKLNLELVVSSSDVYDSRDGLVAAVGIAML</sequence>
<name>A0AAN9QP68_CANGL</name>
<dbReference type="Proteomes" id="UP001367508">
    <property type="component" value="Unassembled WGS sequence"/>
</dbReference>
<evidence type="ECO:0000313" key="2">
    <source>
        <dbReference type="Proteomes" id="UP001367508"/>
    </source>
</evidence>
<proteinExistence type="predicted"/>
<reference evidence="1 2" key="1">
    <citation type="submission" date="2024-01" db="EMBL/GenBank/DDBJ databases">
        <title>The genomes of 5 underutilized Papilionoideae crops provide insights into root nodulation and disease resistanc.</title>
        <authorList>
            <person name="Jiang F."/>
        </authorList>
    </citation>
    <scope>NUCLEOTIDE SEQUENCE [LARGE SCALE GENOMIC DNA]</scope>
    <source>
        <strain evidence="1">LVBAO_FW01</strain>
        <tissue evidence="1">Leaves</tissue>
    </source>
</reference>